<comment type="caution">
    <text evidence="3">The sequence shown here is derived from an EMBL/GenBank/DDBJ whole genome shotgun (WGS) entry which is preliminary data.</text>
</comment>
<protein>
    <recommendedName>
        <fullName evidence="2">BIG2 domain-containing protein</fullName>
    </recommendedName>
</protein>
<feature type="domain" description="BIG2" evidence="2">
    <location>
        <begin position="983"/>
        <end position="1063"/>
    </location>
</feature>
<dbReference type="InterPro" id="IPR008964">
    <property type="entry name" value="Invasin/intimin_cell_adhesion"/>
</dbReference>
<keyword evidence="1" id="KW-0732">Signal</keyword>
<feature type="domain" description="BIG2" evidence="2">
    <location>
        <begin position="808"/>
        <end position="891"/>
    </location>
</feature>
<dbReference type="RefSeq" id="WP_122919262.1">
    <property type="nucleotide sequence ID" value="NZ_RHHQ01000013.1"/>
</dbReference>
<dbReference type="InterPro" id="IPR003343">
    <property type="entry name" value="Big_2"/>
</dbReference>
<proteinExistence type="predicted"/>
<dbReference type="EMBL" id="RHHQ01000013">
    <property type="protein sequence ID" value="RNB85850.1"/>
    <property type="molecule type" value="Genomic_DNA"/>
</dbReference>
<dbReference type="Proteomes" id="UP000271031">
    <property type="component" value="Unassembled WGS sequence"/>
</dbReference>
<evidence type="ECO:0000256" key="1">
    <source>
        <dbReference type="SAM" id="SignalP"/>
    </source>
</evidence>
<organism evidence="3 4">
    <name type="scientific">Brevibacillus fluminis</name>
    <dbReference type="NCBI Taxonomy" id="511487"/>
    <lineage>
        <taxon>Bacteria</taxon>
        <taxon>Bacillati</taxon>
        <taxon>Bacillota</taxon>
        <taxon>Bacilli</taxon>
        <taxon>Bacillales</taxon>
        <taxon>Paenibacillaceae</taxon>
        <taxon>Brevibacillus</taxon>
    </lineage>
</organism>
<dbReference type="InterPro" id="IPR015919">
    <property type="entry name" value="Cadherin-like_sf"/>
</dbReference>
<feature type="domain" description="BIG2" evidence="2">
    <location>
        <begin position="896"/>
        <end position="977"/>
    </location>
</feature>
<evidence type="ECO:0000313" key="3">
    <source>
        <dbReference type="EMBL" id="RNB85850.1"/>
    </source>
</evidence>
<sequence>MHTRKKIVPYTLLATSLALQVWLPGQMVFATGTLAGEGTEAAPFVINSRADLEQVGNDLQAWYKLGDNIDLSGSNWVPIGTYGNPFNGHFDGNHHKITGLTIKTAGQGGSDGFGLFGTLGNNGKLENFLLENVDVEVTNGQNVGGLVGINQGEVSNSQIAGSVKGAGFVGGLVGLLVGGQVSDGASQATVDGGDGIGGLVGSVINHTNQPSYVKNSHSSGTITGQMFVGGLLGKTFTTREGTEITNSYSTASVTGSTMVGGLLGANAAGTISQSFASGTVAGNFYVGGLLGTNEGNSDVSDSFATGEVKGVTDAHVHGGLVGKNSASINTSFAEVTMQPVPVSDVGGLIGLSEGAGVVYSSYFNKEIAQNNAQGQSEKLGTPVSAVDLRKKDTFEDWDFDTVWAMRKNNLPDLRFNFENFVPTVKNSTITGAQNTVYHFTAGDFTDQFTDGDGDALEAVRITSLPAKGTLKLDGSAVTQQQVIPSGDLATLTYTPADNDTSDSTFTWNGTDGFAYAASDATVTIKLTALNVAPIANNANISTKQNTPVNGTLTATDEDGDELTYSIVTNGTKGSAALNGTTKEFIYTPNQGQTGTDTFTFKANDGKADSNVATVTVTINVGSKAPVAVNGSYTTKQNAAVNGVLTATDEDGDVLTYAIVTNGTKGSGALNGTTKEFTYTPNPGASGTDAFTFKANDGTTDSNIATVTIQIQSAVQPPAYYPVQSVTVNKSSLAFQVGDAPHRLKAEIYPSYATNQQVSWKSSDPAVATVDETGLVTPRAAGEANITVTTNDGGKSATSRVTVEAAQKEIDHLSVSERNLWMQPNETRNIRVYAVYQDGSREDITKNDETTYRSSLKSKVDVAEGKVTTNSGTGVATLTVIFQEKRLRIPVTISKTKVEKLTFEKTDIALEPEESVELKVNALLFDGSKKDVSELATWSTEDDDIITLDENGKVTAIASGTATIQAVYGGVTAELAVEVTGEKQVKRLKVNKQTVTLAAKEEQQLRVTAYMTDGSKRDVTADSIWTSSDEQVATVKDGVITAIAPGETSIRGRYQDRLITVKVTVTE</sequence>
<dbReference type="Pfam" id="PF17803">
    <property type="entry name" value="Cadherin_4"/>
    <property type="match status" value="1"/>
</dbReference>
<dbReference type="SUPFAM" id="SSF49313">
    <property type="entry name" value="Cadherin-like"/>
    <property type="match status" value="1"/>
</dbReference>
<keyword evidence="4" id="KW-1185">Reference proteome</keyword>
<dbReference type="SMART" id="SM00635">
    <property type="entry name" value="BID_2"/>
    <property type="match status" value="4"/>
</dbReference>
<evidence type="ECO:0000313" key="4">
    <source>
        <dbReference type="Proteomes" id="UP000271031"/>
    </source>
</evidence>
<accession>A0A3M8DCJ1</accession>
<dbReference type="CDD" id="cd11304">
    <property type="entry name" value="Cadherin_repeat"/>
    <property type="match status" value="1"/>
</dbReference>
<evidence type="ECO:0000259" key="2">
    <source>
        <dbReference type="SMART" id="SM00635"/>
    </source>
</evidence>
<dbReference type="Gene3D" id="2.60.40.2810">
    <property type="match status" value="1"/>
</dbReference>
<feature type="signal peptide" evidence="1">
    <location>
        <begin position="1"/>
        <end position="30"/>
    </location>
</feature>
<reference evidence="3 4" key="1">
    <citation type="submission" date="2018-10" db="EMBL/GenBank/DDBJ databases">
        <title>Phylogenomics of Brevibacillus.</title>
        <authorList>
            <person name="Dunlap C."/>
        </authorList>
    </citation>
    <scope>NUCLEOTIDE SEQUENCE [LARGE SCALE GENOMIC DNA]</scope>
    <source>
        <strain evidence="3 4">JCM 15716</strain>
    </source>
</reference>
<dbReference type="Gene3D" id="2.60.40.1080">
    <property type="match status" value="4"/>
</dbReference>
<dbReference type="InterPro" id="IPR040853">
    <property type="entry name" value="RapA2_cadherin-like"/>
</dbReference>
<name>A0A3M8DCJ1_9BACL</name>
<dbReference type="Pfam" id="PF07581">
    <property type="entry name" value="Glug"/>
    <property type="match status" value="1"/>
</dbReference>
<dbReference type="Gene3D" id="2.60.40.3440">
    <property type="match status" value="1"/>
</dbReference>
<dbReference type="InterPro" id="IPR011493">
    <property type="entry name" value="GLUG"/>
</dbReference>
<gene>
    <name evidence="3" type="ORF">EDM56_17780</name>
</gene>
<dbReference type="Pfam" id="PF17963">
    <property type="entry name" value="Big_9"/>
    <property type="match status" value="2"/>
</dbReference>
<feature type="domain" description="BIG2" evidence="2">
    <location>
        <begin position="721"/>
        <end position="799"/>
    </location>
</feature>
<dbReference type="SUPFAM" id="SSF49373">
    <property type="entry name" value="Invasin/intimin cell-adhesion fragments"/>
    <property type="match status" value="3"/>
</dbReference>
<dbReference type="OrthoDB" id="3193440at2"/>
<dbReference type="GO" id="GO:0005509">
    <property type="term" value="F:calcium ion binding"/>
    <property type="evidence" value="ECO:0007669"/>
    <property type="project" value="InterPro"/>
</dbReference>
<dbReference type="AlphaFoldDB" id="A0A3M8DCJ1"/>
<dbReference type="Pfam" id="PF02368">
    <property type="entry name" value="Big_2"/>
    <property type="match status" value="2"/>
</dbReference>
<dbReference type="GO" id="GO:0016020">
    <property type="term" value="C:membrane"/>
    <property type="evidence" value="ECO:0007669"/>
    <property type="project" value="InterPro"/>
</dbReference>
<dbReference type="Gene3D" id="2.160.20.110">
    <property type="match status" value="2"/>
</dbReference>
<feature type="chain" id="PRO_5018221624" description="BIG2 domain-containing protein" evidence="1">
    <location>
        <begin position="31"/>
        <end position="1066"/>
    </location>
</feature>